<dbReference type="SMART" id="SM00231">
    <property type="entry name" value="FA58C"/>
    <property type="match status" value="2"/>
</dbReference>
<dbReference type="PANTHER" id="PTHR46806:SF7">
    <property type="entry name" value="COAGULATION FACTOR VIII"/>
    <property type="match status" value="1"/>
</dbReference>
<name>A0AAD5PRU9_9CRUS</name>
<evidence type="ECO:0000256" key="1">
    <source>
        <dbReference type="ARBA" id="ARBA00023157"/>
    </source>
</evidence>
<dbReference type="SUPFAM" id="SSF49785">
    <property type="entry name" value="Galactose-binding domain-like"/>
    <property type="match status" value="3"/>
</dbReference>
<evidence type="ECO:0000259" key="3">
    <source>
        <dbReference type="PROSITE" id="PS50022"/>
    </source>
</evidence>
<dbReference type="InterPro" id="IPR008979">
    <property type="entry name" value="Galactose-bd-like_sf"/>
</dbReference>
<comment type="caution">
    <text evidence="4">The sequence shown here is derived from an EMBL/GenBank/DDBJ whole genome shotgun (WGS) entry which is preliminary data.</text>
</comment>
<keyword evidence="1" id="KW-1015">Disulfide bond</keyword>
<dbReference type="EMBL" id="WJBH02000006">
    <property type="protein sequence ID" value="KAI9557566.1"/>
    <property type="molecule type" value="Genomic_DNA"/>
</dbReference>
<proteinExistence type="predicted"/>
<evidence type="ECO:0000256" key="2">
    <source>
        <dbReference type="SAM" id="MobiDB-lite"/>
    </source>
</evidence>
<dbReference type="GO" id="GO:0005886">
    <property type="term" value="C:plasma membrane"/>
    <property type="evidence" value="ECO:0007669"/>
    <property type="project" value="TreeGrafter"/>
</dbReference>
<dbReference type="Gene3D" id="2.60.120.260">
    <property type="entry name" value="Galactose-binding domain-like"/>
    <property type="match status" value="3"/>
</dbReference>
<dbReference type="PANTHER" id="PTHR46806">
    <property type="entry name" value="F5/8 TYPE C DOMAIN-CONTAINING PROTEIN"/>
    <property type="match status" value="1"/>
</dbReference>
<sequence>MMGPPPARTCLFDYASSTMMESTQLDKQMKLSARRRRSGWADPARRSRSPMSRAGECLTKNCGRSFHLTLEKSSLVVSFLLLVQLTSSVHLATAKSADTASTTECPRLLGMSSGSIQDWQIASSSQWTGVGDLTEFASSSSGSSQGAGGAVGMYNNQGGSCQPKYARLYQSGNKAWCAKHRSVGEWILVDLGVISQVTGLMTQGREEADEWVSAYSISYSVDAFKWSYVVDGNGNRRVYRGNVDASSVRYNLLDPPLQTRFVRLHVIEWRGRPSLRLEIVGCQECNQVITESPNVKLTSSSVPTAAKKHSCQPDSAHLFSHTGWCAKKQDADQWIQYDLGPPRQITGVVTRGHGGWESKQRHHVSWVSSYTLSYSNDTLLWFSYRDGNHLDPKIFGGNMDAETERRHYLNHPFSARYVRLHPLTWRHGIGLRAALLGCPHKAGADCGPGFFHVNAVSGCMENLAYHHNTWLNDKRHLWKDWKYGRASLAVDGDLDATLHRCAILDNYFVENPVWMVDLGKKHNINGVVIATWQGKGQGNQQ</sequence>
<evidence type="ECO:0000313" key="5">
    <source>
        <dbReference type="Proteomes" id="UP000820818"/>
    </source>
</evidence>
<reference evidence="4 5" key="1">
    <citation type="submission" date="2022-05" db="EMBL/GenBank/DDBJ databases">
        <title>A multi-omics perspective on studying reproductive biology in Daphnia sinensis.</title>
        <authorList>
            <person name="Jia J."/>
        </authorList>
    </citation>
    <scope>NUCLEOTIDE SEQUENCE [LARGE SCALE GENOMIC DNA]</scope>
    <source>
        <strain evidence="4 5">WSL</strain>
    </source>
</reference>
<dbReference type="Proteomes" id="UP000820818">
    <property type="component" value="Linkage Group LG6"/>
</dbReference>
<dbReference type="GO" id="GO:0038023">
    <property type="term" value="F:signaling receptor activity"/>
    <property type="evidence" value="ECO:0007669"/>
    <property type="project" value="TreeGrafter"/>
</dbReference>
<accession>A0AAD5PRU9</accession>
<feature type="domain" description="F5/8 type C" evidence="3">
    <location>
        <begin position="282"/>
        <end position="438"/>
    </location>
</feature>
<feature type="region of interest" description="Disordered" evidence="2">
    <location>
        <begin position="25"/>
        <end position="53"/>
    </location>
</feature>
<dbReference type="AlphaFoldDB" id="A0AAD5PRU9"/>
<dbReference type="PROSITE" id="PS50022">
    <property type="entry name" value="FA58C_3"/>
    <property type="match status" value="2"/>
</dbReference>
<dbReference type="InterPro" id="IPR050633">
    <property type="entry name" value="Neuropilin_MCO_CoagFactor"/>
</dbReference>
<dbReference type="CDD" id="cd00057">
    <property type="entry name" value="FA58C"/>
    <property type="match status" value="2"/>
</dbReference>
<feature type="domain" description="F5/8 type C" evidence="3">
    <location>
        <begin position="136"/>
        <end position="281"/>
    </location>
</feature>
<keyword evidence="5" id="KW-1185">Reference proteome</keyword>
<organism evidence="4 5">
    <name type="scientific">Daphnia sinensis</name>
    <dbReference type="NCBI Taxonomy" id="1820382"/>
    <lineage>
        <taxon>Eukaryota</taxon>
        <taxon>Metazoa</taxon>
        <taxon>Ecdysozoa</taxon>
        <taxon>Arthropoda</taxon>
        <taxon>Crustacea</taxon>
        <taxon>Branchiopoda</taxon>
        <taxon>Diplostraca</taxon>
        <taxon>Cladocera</taxon>
        <taxon>Anomopoda</taxon>
        <taxon>Daphniidae</taxon>
        <taxon>Daphnia</taxon>
        <taxon>Daphnia similis group</taxon>
    </lineage>
</organism>
<gene>
    <name evidence="4" type="ORF">GHT06_017394</name>
</gene>
<dbReference type="InterPro" id="IPR000421">
    <property type="entry name" value="FA58C"/>
</dbReference>
<protein>
    <recommendedName>
        <fullName evidence="3">F5/8 type C domain-containing protein</fullName>
    </recommendedName>
</protein>
<evidence type="ECO:0000313" key="4">
    <source>
        <dbReference type="EMBL" id="KAI9557566.1"/>
    </source>
</evidence>
<dbReference type="Pfam" id="PF00754">
    <property type="entry name" value="F5_F8_type_C"/>
    <property type="match status" value="2"/>
</dbReference>